<proteinExistence type="predicted"/>
<sequence>MRVAITRRGNYHADVYCEDTHSAKRVLKENSISVLAIDFYLNGRGDGKSILEWARTKALLPQFVVITETDRSKRALLTAELSKAGYASSDNTNFIRTKCQA</sequence>
<dbReference type="Proteomes" id="UP000032266">
    <property type="component" value="Chromosome"/>
</dbReference>
<evidence type="ECO:0000313" key="2">
    <source>
        <dbReference type="Proteomes" id="UP000032266"/>
    </source>
</evidence>
<organism evidence="1 2">
    <name type="scientific">Gynuella sunshinyii YC6258</name>
    <dbReference type="NCBI Taxonomy" id="1445510"/>
    <lineage>
        <taxon>Bacteria</taxon>
        <taxon>Pseudomonadati</taxon>
        <taxon>Pseudomonadota</taxon>
        <taxon>Gammaproteobacteria</taxon>
        <taxon>Oceanospirillales</taxon>
        <taxon>Saccharospirillaceae</taxon>
        <taxon>Gynuella</taxon>
    </lineage>
</organism>
<accession>A0A0C5VVC2</accession>
<gene>
    <name evidence="1" type="ORF">YC6258_05203</name>
</gene>
<protein>
    <recommendedName>
        <fullName evidence="3">Response regulatory domain-containing protein</fullName>
    </recommendedName>
</protein>
<dbReference type="AlphaFoldDB" id="A0A0C5VVC2"/>
<keyword evidence="2" id="KW-1185">Reference proteome</keyword>
<dbReference type="RefSeq" id="WP_044619024.1">
    <property type="nucleotide sequence ID" value="NZ_CP007142.1"/>
</dbReference>
<reference evidence="1 2" key="1">
    <citation type="submission" date="2014-01" db="EMBL/GenBank/DDBJ databases">
        <title>Full genme sequencing of cellulolytic bacterium Gynuella sunshinyii YC6258T gen. nov., sp. nov.</title>
        <authorList>
            <person name="Khan H."/>
            <person name="Chung E.J."/>
            <person name="Chung Y.R."/>
        </authorList>
    </citation>
    <scope>NUCLEOTIDE SEQUENCE [LARGE SCALE GENOMIC DNA]</scope>
    <source>
        <strain evidence="1 2">YC6258</strain>
    </source>
</reference>
<dbReference type="EMBL" id="CP007142">
    <property type="protein sequence ID" value="AJQ97233.1"/>
    <property type="molecule type" value="Genomic_DNA"/>
</dbReference>
<dbReference type="HOGENOM" id="CLU_2344946_0_0_6"/>
<evidence type="ECO:0000313" key="1">
    <source>
        <dbReference type="EMBL" id="AJQ97233.1"/>
    </source>
</evidence>
<evidence type="ECO:0008006" key="3">
    <source>
        <dbReference type="Google" id="ProtNLM"/>
    </source>
</evidence>
<dbReference type="OrthoDB" id="5702819at2"/>
<name>A0A0C5VVC2_9GAMM</name>
<dbReference type="KEGG" id="gsn:YC6258_05203"/>